<organism evidence="3 4">
    <name type="scientific">Nitratireductor aestuarii</name>
    <dbReference type="NCBI Taxonomy" id="1735103"/>
    <lineage>
        <taxon>Bacteria</taxon>
        <taxon>Pseudomonadati</taxon>
        <taxon>Pseudomonadota</taxon>
        <taxon>Alphaproteobacteria</taxon>
        <taxon>Hyphomicrobiales</taxon>
        <taxon>Phyllobacteriaceae</taxon>
        <taxon>Nitratireductor</taxon>
    </lineage>
</organism>
<dbReference type="AlphaFoldDB" id="A0A916RIA8"/>
<feature type="transmembrane region" description="Helical" evidence="1">
    <location>
        <begin position="119"/>
        <end position="138"/>
    </location>
</feature>
<dbReference type="InterPro" id="IPR017850">
    <property type="entry name" value="Alkaline_phosphatase_core_sf"/>
</dbReference>
<proteinExistence type="predicted"/>
<feature type="transmembrane region" description="Helical" evidence="1">
    <location>
        <begin position="26"/>
        <end position="47"/>
    </location>
</feature>
<keyword evidence="1" id="KW-0472">Membrane</keyword>
<dbReference type="Pfam" id="PF00884">
    <property type="entry name" value="Sulfatase"/>
    <property type="match status" value="1"/>
</dbReference>
<keyword evidence="4" id="KW-1185">Reference proteome</keyword>
<dbReference type="RefSeq" id="WP_188719830.1">
    <property type="nucleotide sequence ID" value="NZ_BMIF01000002.1"/>
</dbReference>
<dbReference type="InterPro" id="IPR000917">
    <property type="entry name" value="Sulfatase_N"/>
</dbReference>
<reference evidence="3" key="2">
    <citation type="submission" date="2020-09" db="EMBL/GenBank/DDBJ databases">
        <authorList>
            <person name="Sun Q."/>
            <person name="Zhou Y."/>
        </authorList>
    </citation>
    <scope>NUCLEOTIDE SEQUENCE</scope>
    <source>
        <strain evidence="3">CGMCC 1.15320</strain>
    </source>
</reference>
<reference evidence="3" key="1">
    <citation type="journal article" date="2014" name="Int. J. Syst. Evol. Microbiol.">
        <title>Complete genome sequence of Corynebacterium casei LMG S-19264T (=DSM 44701T), isolated from a smear-ripened cheese.</title>
        <authorList>
            <consortium name="US DOE Joint Genome Institute (JGI-PGF)"/>
            <person name="Walter F."/>
            <person name="Albersmeier A."/>
            <person name="Kalinowski J."/>
            <person name="Ruckert C."/>
        </authorList>
    </citation>
    <scope>NUCLEOTIDE SEQUENCE</scope>
    <source>
        <strain evidence="3">CGMCC 1.15320</strain>
    </source>
</reference>
<evidence type="ECO:0000313" key="3">
    <source>
        <dbReference type="EMBL" id="GGA58242.1"/>
    </source>
</evidence>
<evidence type="ECO:0000256" key="1">
    <source>
        <dbReference type="SAM" id="Phobius"/>
    </source>
</evidence>
<evidence type="ECO:0000313" key="4">
    <source>
        <dbReference type="Proteomes" id="UP000636264"/>
    </source>
</evidence>
<gene>
    <name evidence="3" type="ORF">GCM10011385_09800</name>
</gene>
<feature type="domain" description="Sulfatase N-terminal" evidence="2">
    <location>
        <begin position="247"/>
        <end position="468"/>
    </location>
</feature>
<comment type="caution">
    <text evidence="3">The sequence shown here is derived from an EMBL/GenBank/DDBJ whole genome shotgun (WGS) entry which is preliminary data.</text>
</comment>
<dbReference type="EMBL" id="BMIF01000002">
    <property type="protein sequence ID" value="GGA58242.1"/>
    <property type="molecule type" value="Genomic_DNA"/>
</dbReference>
<feature type="transmembrane region" description="Helical" evidence="1">
    <location>
        <begin position="87"/>
        <end position="107"/>
    </location>
</feature>
<feature type="transmembrane region" description="Helical" evidence="1">
    <location>
        <begin position="59"/>
        <end position="80"/>
    </location>
</feature>
<keyword evidence="1" id="KW-1133">Transmembrane helix</keyword>
<dbReference type="Proteomes" id="UP000636264">
    <property type="component" value="Unassembled WGS sequence"/>
</dbReference>
<protein>
    <recommendedName>
        <fullName evidence="2">Sulfatase N-terminal domain-containing protein</fullName>
    </recommendedName>
</protein>
<evidence type="ECO:0000259" key="2">
    <source>
        <dbReference type="Pfam" id="PF00884"/>
    </source>
</evidence>
<sequence length="561" mass="63699">MSVERSSSDEGAQGRITRNRRTQKDLWDGSWPLHPFFFAAAAVFTLMGNNLNYSGMRDVLPSLLVALAIALTLYLLAVLFRRRFDSIAAVLATIWVVGVLYYSNLFGDLNRWIDGGFSMVRTLPIAVLILAAITVLAYRLRRFAPKANGALNIIAVVFLVVPLGKVAEFQWNNWGALDSYDAKAALAELEPYLSQAASPDQPPDIYHFIFDRYASEEVLSQYFDLDNSEIGYFLEQQGFYLARGSNSNYQKTGHSVSSTFNMDYLHTLENDPRVKGRNWRPIFKILGDHRAGRFLKSRGYRYVQFGSWWAGTFRSSLADENRPHGFSEFAMLYWRNTMLKPIFHVLPDTQLTMRLDWDNGQCQRIRPQLEEIKKIGEETAEPLYVFSHILIPHGPENFTTTGECLSLQQASKRGQAKGYLDQIQYANQIIRDVVTELKKPGRRPAVIIIQADEGPSPKRDGKIPWQNASADELRIKTGILNAYYFPGKDYSGLWQDITPVNTYRVLFNTYFGTRLPRLEDRIYAFPFDNNLYEFHDVTAKVRGPGPIAGTVHQGSAPAAPN</sequence>
<dbReference type="Gene3D" id="3.40.720.10">
    <property type="entry name" value="Alkaline Phosphatase, subunit A"/>
    <property type="match status" value="1"/>
</dbReference>
<name>A0A916RIA8_9HYPH</name>
<keyword evidence="1" id="KW-0812">Transmembrane</keyword>
<accession>A0A916RIA8</accession>
<feature type="transmembrane region" description="Helical" evidence="1">
    <location>
        <begin position="150"/>
        <end position="167"/>
    </location>
</feature>
<dbReference type="SUPFAM" id="SSF53649">
    <property type="entry name" value="Alkaline phosphatase-like"/>
    <property type="match status" value="1"/>
</dbReference>